<comment type="caution">
    <text evidence="1">The sequence shown here is derived from an EMBL/GenBank/DDBJ whole genome shotgun (WGS) entry which is preliminary data.</text>
</comment>
<sequence length="235" mass="26817">MDAPIYDDHLIILDLHYAAPLLRLRACARTAITALRASQCEYELEAALDELADVVWDINDVFADEDAPALDTPLEVLDMDAWMDEKPWYFGNEDETSGDASSDGDDCCDEVDDWCFVNPVDVYRPSFFDLRHLHSLHYSIQLCRLERLVVRLPPSPLQVACRAPHFLQTDHQQSPDGYTNHDNDVGVPLSEEAEAAYVAILADELALERAWKASIRKLSLDYTAYWWQCYYAGHF</sequence>
<evidence type="ECO:0000313" key="1">
    <source>
        <dbReference type="EMBL" id="KAF4311743.1"/>
    </source>
</evidence>
<accession>A0A8H4N911</accession>
<keyword evidence="2" id="KW-1185">Reference proteome</keyword>
<dbReference type="Proteomes" id="UP000572817">
    <property type="component" value="Unassembled WGS sequence"/>
</dbReference>
<protein>
    <submittedName>
        <fullName evidence="1">Uncharacterized protein</fullName>
    </submittedName>
</protein>
<evidence type="ECO:0000313" key="2">
    <source>
        <dbReference type="Proteomes" id="UP000572817"/>
    </source>
</evidence>
<dbReference type="AlphaFoldDB" id="A0A8H4N911"/>
<name>A0A8H4N911_9PEZI</name>
<gene>
    <name evidence="1" type="ORF">GTA08_BOTSDO12616</name>
</gene>
<reference evidence="1" key="1">
    <citation type="submission" date="2020-04" db="EMBL/GenBank/DDBJ databases">
        <title>Genome Assembly and Annotation of Botryosphaeria dothidea sdau 11-99, a Latent Pathogen of Apple Fruit Ring Rot in China.</title>
        <authorList>
            <person name="Yu C."/>
            <person name="Diao Y."/>
            <person name="Lu Q."/>
            <person name="Zhao J."/>
            <person name="Cui S."/>
            <person name="Peng C."/>
            <person name="He B."/>
            <person name="Liu H."/>
        </authorList>
    </citation>
    <scope>NUCLEOTIDE SEQUENCE [LARGE SCALE GENOMIC DNA]</scope>
    <source>
        <strain evidence="1">Sdau11-99</strain>
    </source>
</reference>
<organism evidence="1 2">
    <name type="scientific">Botryosphaeria dothidea</name>
    <dbReference type="NCBI Taxonomy" id="55169"/>
    <lineage>
        <taxon>Eukaryota</taxon>
        <taxon>Fungi</taxon>
        <taxon>Dikarya</taxon>
        <taxon>Ascomycota</taxon>
        <taxon>Pezizomycotina</taxon>
        <taxon>Dothideomycetes</taxon>
        <taxon>Dothideomycetes incertae sedis</taxon>
        <taxon>Botryosphaeriales</taxon>
        <taxon>Botryosphaeriaceae</taxon>
        <taxon>Botryosphaeria</taxon>
    </lineage>
</organism>
<proteinExistence type="predicted"/>
<dbReference type="EMBL" id="WWBZ02000008">
    <property type="protein sequence ID" value="KAF4311743.1"/>
    <property type="molecule type" value="Genomic_DNA"/>
</dbReference>